<comment type="similarity">
    <text evidence="1">Belongs to the lycopene cyclase family.</text>
</comment>
<dbReference type="PANTHER" id="PTHR39757:SF5">
    <property type="entry name" value="OS02G0190600 PROTEIN"/>
    <property type="match status" value="1"/>
</dbReference>
<dbReference type="EMBL" id="CP000554">
    <property type="protein sequence ID" value="ABM77667.1"/>
    <property type="molecule type" value="Genomic_DNA"/>
</dbReference>
<dbReference type="STRING" id="59922.P9303_09161"/>
<dbReference type="PRINTS" id="PR00420">
    <property type="entry name" value="RNGMNOXGNASE"/>
</dbReference>
<dbReference type="GO" id="GO:0016117">
    <property type="term" value="P:carotenoid biosynthetic process"/>
    <property type="evidence" value="ECO:0007669"/>
    <property type="project" value="UniProtKB-KW"/>
</dbReference>
<dbReference type="NCBIfam" id="NF045687">
    <property type="entry name" value="LycopCycCtrL"/>
    <property type="match status" value="1"/>
</dbReference>
<dbReference type="PANTHER" id="PTHR39757">
    <property type="match status" value="1"/>
</dbReference>
<dbReference type="InterPro" id="IPR054896">
    <property type="entry name" value="LycopCyc"/>
</dbReference>
<name>A2C857_PROM3</name>
<sequence length="408" mass="45416">MTSRTDVLVMGAGPAALCIVAELVEQGLAVTALASHTPEQPWPNTYGIWAEELESLGMASLLGQRWTNTVSYFGDGDNEEGLAPIQHHFDYGLFDPAALQDSLLSRCGELSWNVETAVSIKVLGIDTEVLCHSGNAYRARVVIDASGHRSRFISRPDHGPVAEQAAYGVVGRFSSSPVESGQFVLMDFRPDHLSDEQREKPPSFLYAMDFGEGIFFVEETSLACAPPLSWSELRERLHARLSHRGVEIKEVIHEEYCLFPMNLPLPDRRQPLLAFGGAASMVHPASGYMVGALLRRAPALAKHLAMAMAVEPPLDSSALAREGWQVLWSPELVQRHRLYQFGLRRLMSFNEARLRSFFATFFQLPREDWTGFLANTLPLPRLLMVMLRLFLLSSWEIRLGMLFGASST</sequence>
<dbReference type="NCBIfam" id="TIGR01790">
    <property type="entry name" value="carotene-cycl"/>
    <property type="match status" value="1"/>
</dbReference>
<dbReference type="KEGG" id="pmf:P9303_09161"/>
<dbReference type="HOGENOM" id="CLU_032956_1_0_3"/>
<accession>A2C857</accession>
<keyword evidence="2" id="KW-0125">Carotenoid biosynthesis</keyword>
<dbReference type="InterPro" id="IPR036188">
    <property type="entry name" value="FAD/NAD-bd_sf"/>
</dbReference>
<dbReference type="Proteomes" id="UP000002274">
    <property type="component" value="Chromosome"/>
</dbReference>
<evidence type="ECO:0000313" key="4">
    <source>
        <dbReference type="EMBL" id="ABM77667.1"/>
    </source>
</evidence>
<dbReference type="SUPFAM" id="SSF51905">
    <property type="entry name" value="FAD/NAD(P)-binding domain"/>
    <property type="match status" value="1"/>
</dbReference>
<dbReference type="Gene3D" id="3.50.50.60">
    <property type="entry name" value="FAD/NAD(P)-binding domain"/>
    <property type="match status" value="1"/>
</dbReference>
<organism evidence="4 5">
    <name type="scientific">Prochlorococcus marinus (strain MIT 9303)</name>
    <dbReference type="NCBI Taxonomy" id="59922"/>
    <lineage>
        <taxon>Bacteria</taxon>
        <taxon>Bacillati</taxon>
        <taxon>Cyanobacteriota</taxon>
        <taxon>Cyanophyceae</taxon>
        <taxon>Synechococcales</taxon>
        <taxon>Prochlorococcaceae</taxon>
        <taxon>Prochlorococcus</taxon>
    </lineage>
</organism>
<evidence type="ECO:0000256" key="3">
    <source>
        <dbReference type="ARBA" id="ARBA00023027"/>
    </source>
</evidence>
<dbReference type="AlphaFoldDB" id="A2C857"/>
<evidence type="ECO:0000256" key="2">
    <source>
        <dbReference type="ARBA" id="ARBA00022746"/>
    </source>
</evidence>
<evidence type="ECO:0000256" key="1">
    <source>
        <dbReference type="ARBA" id="ARBA00006599"/>
    </source>
</evidence>
<protein>
    <submittedName>
        <fullName evidence="4">Putative lycopene beta cyclase</fullName>
    </submittedName>
</protein>
<dbReference type="InterPro" id="IPR010108">
    <property type="entry name" value="Lycopene_cyclase_b/e"/>
</dbReference>
<proteinExistence type="inferred from homology"/>
<dbReference type="GO" id="GO:0016860">
    <property type="term" value="F:intramolecular oxidoreductase activity"/>
    <property type="evidence" value="ECO:0007669"/>
    <property type="project" value="UniProtKB-ARBA"/>
</dbReference>
<evidence type="ECO:0000313" key="5">
    <source>
        <dbReference type="Proteomes" id="UP000002274"/>
    </source>
</evidence>
<dbReference type="Pfam" id="PF05834">
    <property type="entry name" value="Lycopene_cycl"/>
    <property type="match status" value="1"/>
</dbReference>
<keyword evidence="3" id="KW-0520">NAD</keyword>
<reference evidence="4 5" key="1">
    <citation type="journal article" date="2007" name="PLoS Genet.">
        <title>Patterns and implications of gene gain and loss in the evolution of Prochlorococcus.</title>
        <authorList>
            <person name="Kettler G.C."/>
            <person name="Martiny A.C."/>
            <person name="Huang K."/>
            <person name="Zucker J."/>
            <person name="Coleman M.L."/>
            <person name="Rodrigue S."/>
            <person name="Chen F."/>
            <person name="Lapidus A."/>
            <person name="Ferriera S."/>
            <person name="Johnson J."/>
            <person name="Steglich C."/>
            <person name="Church G.M."/>
            <person name="Richardson P."/>
            <person name="Chisholm S.W."/>
        </authorList>
    </citation>
    <scope>NUCLEOTIDE SEQUENCE [LARGE SCALE GENOMIC DNA]</scope>
    <source>
        <strain evidence="4 5">MIT 9303</strain>
    </source>
</reference>
<dbReference type="GO" id="GO:0016705">
    <property type="term" value="F:oxidoreductase activity, acting on paired donors, with incorporation or reduction of molecular oxygen"/>
    <property type="evidence" value="ECO:0007669"/>
    <property type="project" value="InterPro"/>
</dbReference>
<dbReference type="RefSeq" id="WP_011825573.1">
    <property type="nucleotide sequence ID" value="NC_008820.1"/>
</dbReference>
<gene>
    <name evidence="4" type="ordered locus">P9303_09161</name>
</gene>